<dbReference type="InterPro" id="IPR015911">
    <property type="entry name" value="Phosphoglycerate_kinase_CS"/>
</dbReference>
<keyword evidence="10 12" id="KW-0067">ATP-binding</keyword>
<evidence type="ECO:0000256" key="15">
    <source>
        <dbReference type="RuleBase" id="RU000532"/>
    </source>
</evidence>
<proteinExistence type="inferred from homology"/>
<reference evidence="17" key="1">
    <citation type="submission" date="2017-02" db="EMBL/GenBank/DDBJ databases">
        <authorList>
            <person name="Varghese N."/>
            <person name="Submissions S."/>
        </authorList>
    </citation>
    <scope>NUCLEOTIDE SEQUENCE [LARGE SCALE GENOMIC DNA]</scope>
    <source>
        <strain evidence="17">ATCC 35199</strain>
    </source>
</reference>
<protein>
    <recommendedName>
        <fullName evidence="6 12">Phosphoglycerate kinase</fullName>
        <ecNumber evidence="5 12">2.7.2.3</ecNumber>
    </recommendedName>
</protein>
<evidence type="ECO:0000256" key="2">
    <source>
        <dbReference type="ARBA" id="ARBA00004838"/>
    </source>
</evidence>
<keyword evidence="7 12" id="KW-0808">Transferase</keyword>
<dbReference type="CDD" id="cd00318">
    <property type="entry name" value="Phosphoglycerate_kinase"/>
    <property type="match status" value="1"/>
</dbReference>
<dbReference type="InterPro" id="IPR015824">
    <property type="entry name" value="Phosphoglycerate_kinase_N"/>
</dbReference>
<evidence type="ECO:0000256" key="11">
    <source>
        <dbReference type="ARBA" id="ARBA00023152"/>
    </source>
</evidence>
<keyword evidence="8 12" id="KW-0547">Nucleotide-binding</keyword>
<accession>A0A1T5BNH3</accession>
<feature type="binding site" evidence="12 13">
    <location>
        <begin position="24"/>
        <end position="26"/>
    </location>
    <ligand>
        <name>substrate</name>
    </ligand>
</feature>
<name>A0A1T5BNH3_9FIRM</name>
<dbReference type="PROSITE" id="PS00111">
    <property type="entry name" value="PGLYCERATE_KINASE"/>
    <property type="match status" value="1"/>
</dbReference>
<feature type="binding site" evidence="12 13">
    <location>
        <begin position="62"/>
        <end position="65"/>
    </location>
    <ligand>
        <name>substrate</name>
    </ligand>
</feature>
<organism evidence="16 17">
    <name type="scientific">Acetoanaerobium noterae</name>
    <dbReference type="NCBI Taxonomy" id="745369"/>
    <lineage>
        <taxon>Bacteria</taxon>
        <taxon>Bacillati</taxon>
        <taxon>Bacillota</taxon>
        <taxon>Clostridia</taxon>
        <taxon>Peptostreptococcales</taxon>
        <taxon>Filifactoraceae</taxon>
        <taxon>Acetoanaerobium</taxon>
    </lineage>
</organism>
<dbReference type="FunFam" id="3.40.50.1260:FF:000006">
    <property type="entry name" value="Phosphoglycerate kinase"/>
    <property type="match status" value="1"/>
</dbReference>
<feature type="binding site" evidence="12">
    <location>
        <position position="123"/>
    </location>
    <ligand>
        <name>substrate</name>
    </ligand>
</feature>
<comment type="pathway">
    <text evidence="2 12">Carbohydrate degradation; glycolysis; pyruvate from D-glyceraldehyde 3-phosphate: step 2/5.</text>
</comment>
<dbReference type="EC" id="2.7.2.3" evidence="5 12"/>
<dbReference type="GO" id="GO:0006096">
    <property type="term" value="P:glycolytic process"/>
    <property type="evidence" value="ECO:0007669"/>
    <property type="project" value="UniProtKB-UniRule"/>
</dbReference>
<dbReference type="InterPro" id="IPR036043">
    <property type="entry name" value="Phosphoglycerate_kinase_sf"/>
</dbReference>
<evidence type="ECO:0000256" key="4">
    <source>
        <dbReference type="ARBA" id="ARBA00011245"/>
    </source>
</evidence>
<sequence>MSMLNKKAVNDIDVKGKKVIVRCDFNVPMKNGEITDDRRIKGALETINYLIENKAKVILMSHLGRPDKKYEPEFSLAPVAKRLSELTGKEVKLAQDEAVVGENAKALTASMNEGDIVLLENVRFVKGETKNDLDFAKELASLADVFVNDAFGTAHRAHSSTAGIANYLPSAMGFLIEKEVSIMGKALEAPERPFVAILGGAKVSDKISVIENMMDKVDTLIIGGAMAYTFKKALNVPVGSSRVEDDKVELAKDLLEKAKQKGIKLLLPIDHMVAKEFNETSESFATDTEEIPEGFMGLDIGPKTIKLFEDEIKQAKTVIWNGPMGVFEMPKFAVGTKSLAEIIANTDAVSIIGGGDSAAAVEQLGFADKMTHISTGGGASLEFLEGKILPGIDVLESK</sequence>
<feature type="binding site" evidence="12 14">
    <location>
        <position position="206"/>
    </location>
    <ligand>
        <name>ATP</name>
        <dbReference type="ChEBI" id="CHEBI:30616"/>
    </ligand>
</feature>
<evidence type="ECO:0000256" key="14">
    <source>
        <dbReference type="PIRSR" id="PIRSR000724-2"/>
    </source>
</evidence>
<evidence type="ECO:0000256" key="5">
    <source>
        <dbReference type="ARBA" id="ARBA00013061"/>
    </source>
</evidence>
<keyword evidence="17" id="KW-1185">Reference proteome</keyword>
<evidence type="ECO:0000256" key="1">
    <source>
        <dbReference type="ARBA" id="ARBA00000642"/>
    </source>
</evidence>
<dbReference type="GO" id="GO:0006094">
    <property type="term" value="P:gluconeogenesis"/>
    <property type="evidence" value="ECO:0007669"/>
    <property type="project" value="TreeGrafter"/>
</dbReference>
<feature type="binding site" evidence="12">
    <location>
        <position position="39"/>
    </location>
    <ligand>
        <name>substrate</name>
    </ligand>
</feature>
<comment type="similarity">
    <text evidence="3 12 15">Belongs to the phosphoglycerate kinase family.</text>
</comment>
<dbReference type="Pfam" id="PF00162">
    <property type="entry name" value="PGK"/>
    <property type="match status" value="1"/>
</dbReference>
<evidence type="ECO:0000256" key="7">
    <source>
        <dbReference type="ARBA" id="ARBA00022679"/>
    </source>
</evidence>
<dbReference type="PRINTS" id="PR00477">
    <property type="entry name" value="PHGLYCKINASE"/>
</dbReference>
<dbReference type="GO" id="GO:0005829">
    <property type="term" value="C:cytosol"/>
    <property type="evidence" value="ECO:0007669"/>
    <property type="project" value="TreeGrafter"/>
</dbReference>
<dbReference type="AlphaFoldDB" id="A0A1T5BNH3"/>
<keyword evidence="9 12" id="KW-0418">Kinase</keyword>
<dbReference type="PANTHER" id="PTHR11406:SF23">
    <property type="entry name" value="PHOSPHOGLYCERATE KINASE 1, CHLOROPLASTIC-RELATED"/>
    <property type="match status" value="1"/>
</dbReference>
<keyword evidence="11 12" id="KW-0324">Glycolysis</keyword>
<dbReference type="PIRSF" id="PIRSF000724">
    <property type="entry name" value="Pgk"/>
    <property type="match status" value="1"/>
</dbReference>
<comment type="subunit">
    <text evidence="4 12">Monomer.</text>
</comment>
<dbReference type="FunFam" id="3.40.50.1260:FF:000003">
    <property type="entry name" value="Phosphoglycerate kinase"/>
    <property type="match status" value="1"/>
</dbReference>
<dbReference type="SUPFAM" id="SSF53748">
    <property type="entry name" value="Phosphoglycerate kinase"/>
    <property type="match status" value="1"/>
</dbReference>
<evidence type="ECO:0000256" key="3">
    <source>
        <dbReference type="ARBA" id="ARBA00008982"/>
    </source>
</evidence>
<dbReference type="InterPro" id="IPR001576">
    <property type="entry name" value="Phosphoglycerate_kinase"/>
</dbReference>
<dbReference type="GO" id="GO:0043531">
    <property type="term" value="F:ADP binding"/>
    <property type="evidence" value="ECO:0007669"/>
    <property type="project" value="TreeGrafter"/>
</dbReference>
<dbReference type="EMBL" id="FUYN01000003">
    <property type="protein sequence ID" value="SKB48804.1"/>
    <property type="molecule type" value="Genomic_DNA"/>
</dbReference>
<evidence type="ECO:0000313" key="17">
    <source>
        <dbReference type="Proteomes" id="UP000243406"/>
    </source>
</evidence>
<feature type="binding site" evidence="13">
    <location>
        <position position="156"/>
    </location>
    <ligand>
        <name>(2R)-3-phosphoglycerate</name>
        <dbReference type="ChEBI" id="CHEBI:58272"/>
    </ligand>
</feature>
<gene>
    <name evidence="12" type="primary">pgk</name>
    <name evidence="16" type="ORF">SAMN02745120_1754</name>
</gene>
<evidence type="ECO:0000256" key="9">
    <source>
        <dbReference type="ARBA" id="ARBA00022777"/>
    </source>
</evidence>
<feature type="binding site" evidence="12 14">
    <location>
        <position position="328"/>
    </location>
    <ligand>
        <name>ATP</name>
        <dbReference type="ChEBI" id="CHEBI:30616"/>
    </ligand>
</feature>
<feature type="binding site" evidence="12 14">
    <location>
        <begin position="354"/>
        <end position="357"/>
    </location>
    <ligand>
        <name>ATP</name>
        <dbReference type="ChEBI" id="CHEBI:30616"/>
    </ligand>
</feature>
<comment type="catalytic activity">
    <reaction evidence="1 12 15">
        <text>(2R)-3-phosphoglycerate + ATP = (2R)-3-phospho-glyceroyl phosphate + ADP</text>
        <dbReference type="Rhea" id="RHEA:14801"/>
        <dbReference type="ChEBI" id="CHEBI:30616"/>
        <dbReference type="ChEBI" id="CHEBI:57604"/>
        <dbReference type="ChEBI" id="CHEBI:58272"/>
        <dbReference type="ChEBI" id="CHEBI:456216"/>
        <dbReference type="EC" id="2.7.2.3"/>
    </reaction>
</comment>
<feature type="binding site" evidence="12">
    <location>
        <position position="156"/>
    </location>
    <ligand>
        <name>substrate</name>
    </ligand>
</feature>
<feature type="binding site" evidence="13">
    <location>
        <position position="123"/>
    </location>
    <ligand>
        <name>(2R)-3-phosphoglycerate</name>
        <dbReference type="ChEBI" id="CHEBI:58272"/>
    </ligand>
</feature>
<dbReference type="GO" id="GO:0005524">
    <property type="term" value="F:ATP binding"/>
    <property type="evidence" value="ECO:0007669"/>
    <property type="project" value="UniProtKB-KW"/>
</dbReference>
<evidence type="ECO:0000256" key="10">
    <source>
        <dbReference type="ARBA" id="ARBA00022840"/>
    </source>
</evidence>
<feature type="binding site" evidence="12 14">
    <location>
        <position position="297"/>
    </location>
    <ligand>
        <name>ATP</name>
        <dbReference type="ChEBI" id="CHEBI:30616"/>
    </ligand>
</feature>
<dbReference type="GO" id="GO:0004618">
    <property type="term" value="F:phosphoglycerate kinase activity"/>
    <property type="evidence" value="ECO:0007669"/>
    <property type="project" value="UniProtKB-UniRule"/>
</dbReference>
<dbReference type="PANTHER" id="PTHR11406">
    <property type="entry name" value="PHOSPHOGLYCERATE KINASE"/>
    <property type="match status" value="1"/>
</dbReference>
<evidence type="ECO:0000313" key="16">
    <source>
        <dbReference type="EMBL" id="SKB48804.1"/>
    </source>
</evidence>
<keyword evidence="12" id="KW-0963">Cytoplasm</keyword>
<feature type="binding site" evidence="13">
    <location>
        <position position="39"/>
    </location>
    <ligand>
        <name>(2R)-3-phosphoglycerate</name>
        <dbReference type="ChEBI" id="CHEBI:58272"/>
    </ligand>
</feature>
<comment type="subcellular location">
    <subcellularLocation>
        <location evidence="12">Cytoplasm</location>
    </subcellularLocation>
</comment>
<dbReference type="Proteomes" id="UP000243406">
    <property type="component" value="Unassembled WGS sequence"/>
</dbReference>
<dbReference type="HAMAP" id="MF_00145">
    <property type="entry name" value="Phosphoglyc_kinase"/>
    <property type="match status" value="1"/>
</dbReference>
<evidence type="ECO:0000256" key="12">
    <source>
        <dbReference type="HAMAP-Rule" id="MF_00145"/>
    </source>
</evidence>
<evidence type="ECO:0000256" key="13">
    <source>
        <dbReference type="PIRSR" id="PIRSR000724-1"/>
    </source>
</evidence>
<dbReference type="Gene3D" id="3.40.50.1260">
    <property type="entry name" value="Phosphoglycerate kinase, N-terminal domain"/>
    <property type="match status" value="2"/>
</dbReference>
<dbReference type="UniPathway" id="UPA00109">
    <property type="reaction ID" value="UER00185"/>
</dbReference>
<evidence type="ECO:0000256" key="6">
    <source>
        <dbReference type="ARBA" id="ARBA00016471"/>
    </source>
</evidence>
<evidence type="ECO:0000256" key="8">
    <source>
        <dbReference type="ARBA" id="ARBA00022741"/>
    </source>
</evidence>